<dbReference type="CDD" id="cd03443">
    <property type="entry name" value="PaaI_thioesterase"/>
    <property type="match status" value="1"/>
</dbReference>
<reference evidence="4 5" key="2">
    <citation type="journal article" date="2010" name="Nucleic Acids Res.">
        <title>BeetleBase in 2010: revisions to provide comprehensive genomic information for Tribolium castaneum.</title>
        <authorList>
            <person name="Kim H.S."/>
            <person name="Murphy T."/>
            <person name="Xia J."/>
            <person name="Caragea D."/>
            <person name="Park Y."/>
            <person name="Beeman R.W."/>
            <person name="Lorenzen M.D."/>
            <person name="Butcher S."/>
            <person name="Manak J.R."/>
            <person name="Brown S.J."/>
        </authorList>
    </citation>
    <scope>GENOME REANNOTATION</scope>
    <source>
        <strain evidence="4 5">Georgia GA2</strain>
    </source>
</reference>
<dbReference type="OMA" id="GETIICK"/>
<dbReference type="EMBL" id="KQ971379">
    <property type="protein sequence ID" value="EEZ97355.1"/>
    <property type="molecule type" value="Genomic_DNA"/>
</dbReference>
<sequence>MPSQNVSKLFYKHISTKGFSRVVDKSKLSFIGDGKCTAFLKIDEAQINHLGYLHGGFSATLVDCFSSLALLTKCSDAFVTTDMHLSYLKGAKVGQEIVINGFVVKIGKKLAFLETTICDKDTNKMLVKGTQTSFIIN</sequence>
<evidence type="ECO:0000313" key="4">
    <source>
        <dbReference type="EMBL" id="EEZ97355.1"/>
    </source>
</evidence>
<dbReference type="FunFam" id="3.10.129.10:FF:000033">
    <property type="entry name" value="acyl-coenzyme A thioesterase 13"/>
    <property type="match status" value="1"/>
</dbReference>
<evidence type="ECO:0000313" key="5">
    <source>
        <dbReference type="Proteomes" id="UP000007266"/>
    </source>
</evidence>
<comment type="similarity">
    <text evidence="1">Belongs to the thioesterase PaaI family.</text>
</comment>
<reference evidence="4 5" key="1">
    <citation type="journal article" date="2008" name="Nature">
        <title>The genome of the model beetle and pest Tribolium castaneum.</title>
        <authorList>
            <consortium name="Tribolium Genome Sequencing Consortium"/>
            <person name="Richards S."/>
            <person name="Gibbs R.A."/>
            <person name="Weinstock G.M."/>
            <person name="Brown S.J."/>
            <person name="Denell R."/>
            <person name="Beeman R.W."/>
            <person name="Gibbs R."/>
            <person name="Beeman R.W."/>
            <person name="Brown S.J."/>
            <person name="Bucher G."/>
            <person name="Friedrich M."/>
            <person name="Grimmelikhuijzen C.J."/>
            <person name="Klingler M."/>
            <person name="Lorenzen M."/>
            <person name="Richards S."/>
            <person name="Roth S."/>
            <person name="Schroder R."/>
            <person name="Tautz D."/>
            <person name="Zdobnov E.M."/>
            <person name="Muzny D."/>
            <person name="Gibbs R.A."/>
            <person name="Weinstock G.M."/>
            <person name="Attaway T."/>
            <person name="Bell S."/>
            <person name="Buhay C.J."/>
            <person name="Chandrabose M.N."/>
            <person name="Chavez D."/>
            <person name="Clerk-Blankenburg K.P."/>
            <person name="Cree A."/>
            <person name="Dao M."/>
            <person name="Davis C."/>
            <person name="Chacko J."/>
            <person name="Dinh H."/>
            <person name="Dugan-Rocha S."/>
            <person name="Fowler G."/>
            <person name="Garner T.T."/>
            <person name="Garnes J."/>
            <person name="Gnirke A."/>
            <person name="Hawes A."/>
            <person name="Hernandez J."/>
            <person name="Hines S."/>
            <person name="Holder M."/>
            <person name="Hume J."/>
            <person name="Jhangiani S.N."/>
            <person name="Joshi V."/>
            <person name="Khan Z.M."/>
            <person name="Jackson L."/>
            <person name="Kovar C."/>
            <person name="Kowis A."/>
            <person name="Lee S."/>
            <person name="Lewis L.R."/>
            <person name="Margolis J."/>
            <person name="Morgan M."/>
            <person name="Nazareth L.V."/>
            <person name="Nguyen N."/>
            <person name="Okwuonu G."/>
            <person name="Parker D."/>
            <person name="Richards S."/>
            <person name="Ruiz S.J."/>
            <person name="Santibanez J."/>
            <person name="Savard J."/>
            <person name="Scherer S.E."/>
            <person name="Schneider B."/>
            <person name="Sodergren E."/>
            <person name="Tautz D."/>
            <person name="Vattahil S."/>
            <person name="Villasana D."/>
            <person name="White C.S."/>
            <person name="Wright R."/>
            <person name="Park Y."/>
            <person name="Beeman R.W."/>
            <person name="Lord J."/>
            <person name="Oppert B."/>
            <person name="Lorenzen M."/>
            <person name="Brown S."/>
            <person name="Wang L."/>
            <person name="Savard J."/>
            <person name="Tautz D."/>
            <person name="Richards S."/>
            <person name="Weinstock G."/>
            <person name="Gibbs R.A."/>
            <person name="Liu Y."/>
            <person name="Worley K."/>
            <person name="Weinstock G."/>
            <person name="Elsik C.G."/>
            <person name="Reese J.T."/>
            <person name="Elhaik E."/>
            <person name="Landan G."/>
            <person name="Graur D."/>
            <person name="Arensburger P."/>
            <person name="Atkinson P."/>
            <person name="Beeman R.W."/>
            <person name="Beidler J."/>
            <person name="Brown S.J."/>
            <person name="Demuth J.P."/>
            <person name="Drury D.W."/>
            <person name="Du Y.Z."/>
            <person name="Fujiwara H."/>
            <person name="Lorenzen M."/>
            <person name="Maselli V."/>
            <person name="Osanai M."/>
            <person name="Park Y."/>
            <person name="Robertson H.M."/>
            <person name="Tu Z."/>
            <person name="Wang J.J."/>
            <person name="Wang S."/>
            <person name="Richards S."/>
            <person name="Song H."/>
            <person name="Zhang L."/>
            <person name="Sodergren E."/>
            <person name="Werner D."/>
            <person name="Stanke M."/>
            <person name="Morgenstern B."/>
            <person name="Solovyev V."/>
            <person name="Kosarev P."/>
            <person name="Brown G."/>
            <person name="Chen H.C."/>
            <person name="Ermolaeva O."/>
            <person name="Hlavina W."/>
            <person name="Kapustin Y."/>
            <person name="Kiryutin B."/>
            <person name="Kitts P."/>
            <person name="Maglott D."/>
            <person name="Pruitt K."/>
            <person name="Sapojnikov V."/>
            <person name="Souvorov A."/>
            <person name="Mackey A.J."/>
            <person name="Waterhouse R.M."/>
            <person name="Wyder S."/>
            <person name="Zdobnov E.M."/>
            <person name="Zdobnov E.M."/>
            <person name="Wyder S."/>
            <person name="Kriventseva E.V."/>
            <person name="Kadowaki T."/>
            <person name="Bork P."/>
            <person name="Aranda M."/>
            <person name="Bao R."/>
            <person name="Beermann A."/>
            <person name="Berns N."/>
            <person name="Bolognesi R."/>
            <person name="Bonneton F."/>
            <person name="Bopp D."/>
            <person name="Brown S.J."/>
            <person name="Bucher G."/>
            <person name="Butts T."/>
            <person name="Chaumot A."/>
            <person name="Denell R.E."/>
            <person name="Ferrier D.E."/>
            <person name="Friedrich M."/>
            <person name="Gordon C.M."/>
            <person name="Jindra M."/>
            <person name="Klingler M."/>
            <person name="Lan Q."/>
            <person name="Lattorff H.M."/>
            <person name="Laudet V."/>
            <person name="von Levetsow C."/>
            <person name="Liu Z."/>
            <person name="Lutz R."/>
            <person name="Lynch J.A."/>
            <person name="da Fonseca R.N."/>
            <person name="Posnien N."/>
            <person name="Reuter R."/>
            <person name="Roth S."/>
            <person name="Savard J."/>
            <person name="Schinko J.B."/>
            <person name="Schmitt C."/>
            <person name="Schoppmeier M."/>
            <person name="Schroder R."/>
            <person name="Shippy T.D."/>
            <person name="Simonnet F."/>
            <person name="Marques-Souza H."/>
            <person name="Tautz D."/>
            <person name="Tomoyasu Y."/>
            <person name="Trauner J."/>
            <person name="Van der Zee M."/>
            <person name="Vervoort M."/>
            <person name="Wittkopp N."/>
            <person name="Wimmer E.A."/>
            <person name="Yang X."/>
            <person name="Jones A.K."/>
            <person name="Sattelle D.B."/>
            <person name="Ebert P.R."/>
            <person name="Nelson D."/>
            <person name="Scott J.G."/>
            <person name="Beeman R.W."/>
            <person name="Muthukrishnan S."/>
            <person name="Kramer K.J."/>
            <person name="Arakane Y."/>
            <person name="Beeman R.W."/>
            <person name="Zhu Q."/>
            <person name="Hogenkamp D."/>
            <person name="Dixit R."/>
            <person name="Oppert B."/>
            <person name="Jiang H."/>
            <person name="Zou Z."/>
            <person name="Marshall J."/>
            <person name="Elpidina E."/>
            <person name="Vinokurov K."/>
            <person name="Oppert C."/>
            <person name="Zou Z."/>
            <person name="Evans J."/>
            <person name="Lu Z."/>
            <person name="Zhao P."/>
            <person name="Sumathipala N."/>
            <person name="Altincicek B."/>
            <person name="Vilcinskas A."/>
            <person name="Williams M."/>
            <person name="Hultmark D."/>
            <person name="Hetru C."/>
            <person name="Jiang H."/>
            <person name="Grimmelikhuijzen C.J."/>
            <person name="Hauser F."/>
            <person name="Cazzamali G."/>
            <person name="Williamson M."/>
            <person name="Park Y."/>
            <person name="Li B."/>
            <person name="Tanaka Y."/>
            <person name="Predel R."/>
            <person name="Neupert S."/>
            <person name="Schachtner J."/>
            <person name="Verleyen P."/>
            <person name="Raible F."/>
            <person name="Bork P."/>
            <person name="Friedrich M."/>
            <person name="Walden K.K."/>
            <person name="Robertson H.M."/>
            <person name="Angeli S."/>
            <person name="Foret S."/>
            <person name="Bucher G."/>
            <person name="Schuetz S."/>
            <person name="Maleszka R."/>
            <person name="Wimmer E.A."/>
            <person name="Beeman R.W."/>
            <person name="Lorenzen M."/>
            <person name="Tomoyasu Y."/>
            <person name="Miller S.C."/>
            <person name="Grossmann D."/>
            <person name="Bucher G."/>
        </authorList>
    </citation>
    <scope>NUCLEOTIDE SEQUENCE [LARGE SCALE GENOMIC DNA]</scope>
    <source>
        <strain evidence="4 5">Georgia GA2</strain>
    </source>
</reference>
<dbReference type="PANTHER" id="PTHR21660:SF1">
    <property type="entry name" value="ACYL-COENZYME A THIOESTERASE 13"/>
    <property type="match status" value="1"/>
</dbReference>
<dbReference type="PhylomeDB" id="D6X3Y0"/>
<accession>D6X3Y0</accession>
<dbReference type="STRING" id="7070.D6X3Y0"/>
<organism evidence="4 5">
    <name type="scientific">Tribolium castaneum</name>
    <name type="common">Red flour beetle</name>
    <dbReference type="NCBI Taxonomy" id="7070"/>
    <lineage>
        <taxon>Eukaryota</taxon>
        <taxon>Metazoa</taxon>
        <taxon>Ecdysozoa</taxon>
        <taxon>Arthropoda</taxon>
        <taxon>Hexapoda</taxon>
        <taxon>Insecta</taxon>
        <taxon>Pterygota</taxon>
        <taxon>Neoptera</taxon>
        <taxon>Endopterygota</taxon>
        <taxon>Coleoptera</taxon>
        <taxon>Polyphaga</taxon>
        <taxon>Cucujiformia</taxon>
        <taxon>Tenebrionidae</taxon>
        <taxon>Tenebrionidae incertae sedis</taxon>
        <taxon>Tribolium</taxon>
    </lineage>
</organism>
<evidence type="ECO:0000256" key="1">
    <source>
        <dbReference type="ARBA" id="ARBA00008324"/>
    </source>
</evidence>
<dbReference type="InterPro" id="IPR003736">
    <property type="entry name" value="PAAI_dom"/>
</dbReference>
<dbReference type="PANTHER" id="PTHR21660">
    <property type="entry name" value="THIOESTERASE SUPERFAMILY MEMBER-RELATED"/>
    <property type="match status" value="1"/>
</dbReference>
<evidence type="ECO:0000256" key="2">
    <source>
        <dbReference type="ARBA" id="ARBA00022801"/>
    </source>
</evidence>
<proteinExistence type="inferred from homology"/>
<dbReference type="AlphaFoldDB" id="D6X3Y0"/>
<evidence type="ECO:0000259" key="3">
    <source>
        <dbReference type="Pfam" id="PF03061"/>
    </source>
</evidence>
<dbReference type="InterPro" id="IPR039298">
    <property type="entry name" value="ACOT13"/>
</dbReference>
<name>D6X3Y0_TRICA</name>
<dbReference type="Proteomes" id="UP000007266">
    <property type="component" value="Linkage group 10"/>
</dbReference>
<dbReference type="Pfam" id="PF03061">
    <property type="entry name" value="4HBT"/>
    <property type="match status" value="1"/>
</dbReference>
<dbReference type="eggNOG" id="KOG3328">
    <property type="taxonomic scope" value="Eukaryota"/>
</dbReference>
<protein>
    <submittedName>
        <fullName evidence="4">Acyl-coenzyme A thioesterase 13-like Protein</fullName>
    </submittedName>
</protein>
<dbReference type="InterPro" id="IPR029069">
    <property type="entry name" value="HotDog_dom_sf"/>
</dbReference>
<dbReference type="SUPFAM" id="SSF54637">
    <property type="entry name" value="Thioesterase/thiol ester dehydrase-isomerase"/>
    <property type="match status" value="1"/>
</dbReference>
<gene>
    <name evidence="4" type="primary">GLEAN_11174</name>
    <name evidence="4" type="ORF">TcasGA2_TC011174</name>
</gene>
<dbReference type="HOGENOM" id="CLU_089876_12_2_1"/>
<dbReference type="NCBIfam" id="TIGR00369">
    <property type="entry name" value="unchar_dom_1"/>
    <property type="match status" value="1"/>
</dbReference>
<dbReference type="GO" id="GO:0047617">
    <property type="term" value="F:fatty acyl-CoA hydrolase activity"/>
    <property type="evidence" value="ECO:0000318"/>
    <property type="project" value="GO_Central"/>
</dbReference>
<dbReference type="InterPro" id="IPR006683">
    <property type="entry name" value="Thioestr_dom"/>
</dbReference>
<feature type="domain" description="Thioesterase" evidence="3">
    <location>
        <begin position="51"/>
        <end position="124"/>
    </location>
</feature>
<keyword evidence="5" id="KW-1185">Reference proteome</keyword>
<keyword evidence="2" id="KW-0378">Hydrolase</keyword>
<dbReference type="Gene3D" id="3.10.129.10">
    <property type="entry name" value="Hotdog Thioesterase"/>
    <property type="match status" value="1"/>
</dbReference>